<organism evidence="6 7">
    <name type="scientific">Streptomyces katsurahamanus</name>
    <dbReference type="NCBI Taxonomy" id="2577098"/>
    <lineage>
        <taxon>Bacteria</taxon>
        <taxon>Bacillati</taxon>
        <taxon>Actinomycetota</taxon>
        <taxon>Actinomycetes</taxon>
        <taxon>Kitasatosporales</taxon>
        <taxon>Streptomycetaceae</taxon>
        <taxon>Streptomyces</taxon>
    </lineage>
</organism>
<evidence type="ECO:0000256" key="4">
    <source>
        <dbReference type="ARBA" id="ARBA00023180"/>
    </source>
</evidence>
<evidence type="ECO:0000256" key="2">
    <source>
        <dbReference type="ARBA" id="ARBA00022737"/>
    </source>
</evidence>
<keyword evidence="1" id="KW-0732">Signal</keyword>
<evidence type="ECO:0000313" key="6">
    <source>
        <dbReference type="EMBL" id="MQS36959.1"/>
    </source>
</evidence>
<evidence type="ECO:0000256" key="5">
    <source>
        <dbReference type="SAM" id="MobiDB-lite"/>
    </source>
</evidence>
<keyword evidence="7" id="KW-1185">Reference proteome</keyword>
<feature type="region of interest" description="Disordered" evidence="5">
    <location>
        <begin position="53"/>
        <end position="75"/>
    </location>
</feature>
<keyword evidence="2" id="KW-0677">Repeat</keyword>
<dbReference type="PANTHER" id="PTHR23221">
    <property type="entry name" value="GLYCOSYLPHOSPHATIDYLINOSITOL PHOSPHOLIPASE D"/>
    <property type="match status" value="1"/>
</dbReference>
<dbReference type="InterPro" id="IPR013517">
    <property type="entry name" value="FG-GAP"/>
</dbReference>
<dbReference type="PANTHER" id="PTHR23221:SF7">
    <property type="entry name" value="PHOSPHATIDYLINOSITOL-GLYCAN-SPECIFIC PHOSPHOLIPASE D"/>
    <property type="match status" value="1"/>
</dbReference>
<evidence type="ECO:0000256" key="1">
    <source>
        <dbReference type="ARBA" id="ARBA00022729"/>
    </source>
</evidence>
<comment type="caution">
    <text evidence="6">The sequence shown here is derived from an EMBL/GenBank/DDBJ whole genome shotgun (WGS) entry which is preliminary data.</text>
</comment>
<dbReference type="InterPro" id="IPR028994">
    <property type="entry name" value="Integrin_alpha_N"/>
</dbReference>
<gene>
    <name evidence="6" type="ORF">FFZ77_15405</name>
</gene>
<dbReference type="SUPFAM" id="SSF69318">
    <property type="entry name" value="Integrin alpha N-terminal domain"/>
    <property type="match status" value="2"/>
</dbReference>
<accession>A0ABW9NUW4</accession>
<name>A0ABW9NUW4_9ACTN</name>
<dbReference type="InterPro" id="IPR013519">
    <property type="entry name" value="Int_alpha_beta-p"/>
</dbReference>
<keyword evidence="4" id="KW-0325">Glycoprotein</keyword>
<evidence type="ECO:0000256" key="3">
    <source>
        <dbReference type="ARBA" id="ARBA00022801"/>
    </source>
</evidence>
<sequence>MQEHCRFSTVRIPWQPDGRPMMNTRKAVHGLGPVIAVAVLATLAAPVAYAAPEQAPQPAAGQRQKPAAPKDDFNGDGFPDVAVAAPGGLVKGVKAGYVAVMYGSATKPPQSNQQIIHENTPGFPGTAEAGDEYGAGLATGDLNGDGYTDLVVGVPGESIDANWNHGSHSVVWGGPNGLATSTRLVDDQGKTVKGGRAVTAGDFNGDGAAEVVTALSELLSGPFGPDGSAAGKTSVGMRNYRLEDLASGDLNGDGTADLAVAFTDADVLYDGGAVTVWHGSASGLGARVFTGYKGLGGENLDIGDVDRDGVEDLVVGRPRGEFDAMPDIPHAKGGMVTWIPGSAEGPVASRALSLNQDSPGVPGTAEDDEISIDEFGTDVSVGDVDGDGFEDVTAGVPGEMVGTTKSAGTVTVLRGGAQGLTGAGAKVFGQGTEGVPGTTEAGDRFGSATRLADVDRDGKAELFGSATGEDARAGAVWLFDSTAAGVTAAGSVSFGATTLGMVAAPESLLGKPFSS</sequence>
<dbReference type="EMBL" id="VDEQ01000155">
    <property type="protein sequence ID" value="MQS36959.1"/>
    <property type="molecule type" value="Genomic_DNA"/>
</dbReference>
<keyword evidence="3" id="KW-0378">Hydrolase</keyword>
<dbReference type="PROSITE" id="PS51470">
    <property type="entry name" value="FG_GAP"/>
    <property type="match status" value="1"/>
</dbReference>
<feature type="compositionally biased region" description="Low complexity" evidence="5">
    <location>
        <begin position="53"/>
        <end position="67"/>
    </location>
</feature>
<proteinExistence type="predicted"/>
<dbReference type="Proteomes" id="UP000460558">
    <property type="component" value="Unassembled WGS sequence"/>
</dbReference>
<evidence type="ECO:0000313" key="7">
    <source>
        <dbReference type="Proteomes" id="UP000460558"/>
    </source>
</evidence>
<dbReference type="SMART" id="SM00191">
    <property type="entry name" value="Int_alpha"/>
    <property type="match status" value="5"/>
</dbReference>
<protein>
    <submittedName>
        <fullName evidence="6">VCBS repeat-containing protein</fullName>
    </submittedName>
</protein>
<reference evidence="6 7" key="1">
    <citation type="submission" date="2019-06" db="EMBL/GenBank/DDBJ databases">
        <title>Comparative genomics and metabolomics analyses of clavulanic acid producing Streptomyces species provides insight into specialized metabolism and evolution of beta-lactam biosynthetic gene clusters.</title>
        <authorList>
            <person name="Moore M.A."/>
            <person name="Cruz-Morales P."/>
            <person name="Barona Gomez F."/>
            <person name="Kapil T."/>
        </authorList>
    </citation>
    <scope>NUCLEOTIDE SEQUENCE [LARGE SCALE GENOMIC DNA]</scope>
    <source>
        <strain evidence="6 7">T-272</strain>
    </source>
</reference>
<dbReference type="Pfam" id="PF01839">
    <property type="entry name" value="FG-GAP"/>
    <property type="match status" value="5"/>
</dbReference>
<dbReference type="Gene3D" id="2.130.10.130">
    <property type="entry name" value="Integrin alpha, N-terminal"/>
    <property type="match status" value="4"/>
</dbReference>